<gene>
    <name evidence="2" type="ORF">SE17_23240</name>
</gene>
<sequence>MTDFLAALPAEVQSRVAQVLAAAFPGAQPDTLEALDGGLSGSPMYKLVVGGRPYVLRVMLKRSLLDDPVRQLACMQIASERVIAPHVAFASTELAASISDYVAHQPGQFNLRQNPDQIAEFGDLLRHLHSGPDFPPFLSPFDMIHGGLDHLAQHGVRLPRMTQTVLAQLQPVQQALGPHLVAVPCHNDLNPGNVLYDGTRPWLVDWEAAGMGEPMFDLAGAIHWFMLGAEHEAAFLQAYFQRAPTAHEQAKLTLAKHVSWWMYAITFLLVCLQSAGPGSIAPGEPEEAPSFAATMAAVGRGELRMGDPATQQRMSLAIARQSFEAMQGPAFGAALAQLRRA</sequence>
<proteinExistence type="predicted"/>
<feature type="domain" description="Aminoglycoside phosphotransferase" evidence="1">
    <location>
        <begin position="32"/>
        <end position="243"/>
    </location>
</feature>
<evidence type="ECO:0000313" key="3">
    <source>
        <dbReference type="Proteomes" id="UP000050509"/>
    </source>
</evidence>
<dbReference type="InterPro" id="IPR002575">
    <property type="entry name" value="Aminoglycoside_PTrfase"/>
</dbReference>
<dbReference type="Proteomes" id="UP000050509">
    <property type="component" value="Unassembled WGS sequence"/>
</dbReference>
<evidence type="ECO:0000313" key="2">
    <source>
        <dbReference type="EMBL" id="KPV51083.1"/>
    </source>
</evidence>
<organism evidence="2 3">
    <name type="scientific">Kouleothrix aurantiaca</name>
    <dbReference type="NCBI Taxonomy" id="186479"/>
    <lineage>
        <taxon>Bacteria</taxon>
        <taxon>Bacillati</taxon>
        <taxon>Chloroflexota</taxon>
        <taxon>Chloroflexia</taxon>
        <taxon>Chloroflexales</taxon>
        <taxon>Roseiflexineae</taxon>
        <taxon>Roseiflexaceae</taxon>
        <taxon>Kouleothrix</taxon>
    </lineage>
</organism>
<name>A0A0P9DM27_9CHLR</name>
<dbReference type="SUPFAM" id="SSF56112">
    <property type="entry name" value="Protein kinase-like (PK-like)"/>
    <property type="match status" value="1"/>
</dbReference>
<reference evidence="2 3" key="1">
    <citation type="submission" date="2015-09" db="EMBL/GenBank/DDBJ databases">
        <title>Draft genome sequence of Kouleothrix aurantiaca JCM 19913.</title>
        <authorList>
            <person name="Hemp J."/>
        </authorList>
    </citation>
    <scope>NUCLEOTIDE SEQUENCE [LARGE SCALE GENOMIC DNA]</scope>
    <source>
        <strain evidence="2 3">COM-B</strain>
    </source>
</reference>
<dbReference type="InterPro" id="IPR011009">
    <property type="entry name" value="Kinase-like_dom_sf"/>
</dbReference>
<accession>A0A0P9DM27</accession>
<dbReference type="Pfam" id="PF01636">
    <property type="entry name" value="APH"/>
    <property type="match status" value="1"/>
</dbReference>
<evidence type="ECO:0000259" key="1">
    <source>
        <dbReference type="Pfam" id="PF01636"/>
    </source>
</evidence>
<comment type="caution">
    <text evidence="2">The sequence shown here is derived from an EMBL/GenBank/DDBJ whole genome shotgun (WGS) entry which is preliminary data.</text>
</comment>
<dbReference type="AlphaFoldDB" id="A0A0P9DM27"/>
<keyword evidence="3" id="KW-1185">Reference proteome</keyword>
<dbReference type="Gene3D" id="3.90.1200.10">
    <property type="match status" value="1"/>
</dbReference>
<dbReference type="EMBL" id="LJCR01001081">
    <property type="protein sequence ID" value="KPV51083.1"/>
    <property type="molecule type" value="Genomic_DNA"/>
</dbReference>
<protein>
    <recommendedName>
        <fullName evidence="1">Aminoglycoside phosphotransferase domain-containing protein</fullName>
    </recommendedName>
</protein>